<evidence type="ECO:0000313" key="8">
    <source>
        <dbReference type="Proteomes" id="UP000460221"/>
    </source>
</evidence>
<dbReference type="RefSeq" id="WP_154771394.1">
    <property type="nucleotide sequence ID" value="NZ_WLYK01000019.1"/>
</dbReference>
<evidence type="ECO:0000256" key="1">
    <source>
        <dbReference type="ARBA" id="ARBA00004651"/>
    </source>
</evidence>
<feature type="transmembrane region" description="Helical" evidence="5">
    <location>
        <begin position="20"/>
        <end position="40"/>
    </location>
</feature>
<protein>
    <submittedName>
        <fullName evidence="7">MFS transporter</fullName>
    </submittedName>
</protein>
<feature type="transmembrane region" description="Helical" evidence="5">
    <location>
        <begin position="172"/>
        <end position="190"/>
    </location>
</feature>
<feature type="transmembrane region" description="Helical" evidence="5">
    <location>
        <begin position="46"/>
        <end position="67"/>
    </location>
</feature>
<keyword evidence="8" id="KW-1185">Reference proteome</keyword>
<feature type="transmembrane region" description="Helical" evidence="5">
    <location>
        <begin position="304"/>
        <end position="326"/>
    </location>
</feature>
<evidence type="ECO:0000256" key="4">
    <source>
        <dbReference type="ARBA" id="ARBA00023136"/>
    </source>
</evidence>
<feature type="transmembrane region" description="Helical" evidence="5">
    <location>
        <begin position="79"/>
        <end position="101"/>
    </location>
</feature>
<dbReference type="InterPro" id="IPR011701">
    <property type="entry name" value="MFS"/>
</dbReference>
<feature type="transmembrane region" description="Helical" evidence="5">
    <location>
        <begin position="245"/>
        <end position="269"/>
    </location>
</feature>
<dbReference type="Pfam" id="PF07690">
    <property type="entry name" value="MFS_1"/>
    <property type="match status" value="1"/>
</dbReference>
<accession>A0A7K1FTB3</accession>
<dbReference type="InterPro" id="IPR036259">
    <property type="entry name" value="MFS_trans_sf"/>
</dbReference>
<evidence type="ECO:0000256" key="3">
    <source>
        <dbReference type="ARBA" id="ARBA00022989"/>
    </source>
</evidence>
<keyword evidence="4 5" id="KW-0472">Membrane</keyword>
<organism evidence="7 8">
    <name type="scientific">Nakamurella alba</name>
    <dbReference type="NCBI Taxonomy" id="2665158"/>
    <lineage>
        <taxon>Bacteria</taxon>
        <taxon>Bacillati</taxon>
        <taxon>Actinomycetota</taxon>
        <taxon>Actinomycetes</taxon>
        <taxon>Nakamurellales</taxon>
        <taxon>Nakamurellaceae</taxon>
        <taxon>Nakamurella</taxon>
    </lineage>
</organism>
<comment type="caution">
    <text evidence="7">The sequence shown here is derived from an EMBL/GenBank/DDBJ whole genome shotgun (WGS) entry which is preliminary data.</text>
</comment>
<dbReference type="PANTHER" id="PTHR23542">
    <property type="match status" value="1"/>
</dbReference>
<reference evidence="7 8" key="1">
    <citation type="submission" date="2019-11" db="EMBL/GenBank/DDBJ databases">
        <authorList>
            <person name="Jiang L.-Q."/>
        </authorList>
    </citation>
    <scope>NUCLEOTIDE SEQUENCE [LARGE SCALE GENOMIC DNA]</scope>
    <source>
        <strain evidence="7 8">YIM 132087</strain>
    </source>
</reference>
<comment type="subcellular location">
    <subcellularLocation>
        <location evidence="1">Cell membrane</location>
        <topology evidence="1">Multi-pass membrane protein</topology>
    </subcellularLocation>
</comment>
<dbReference type="AlphaFoldDB" id="A0A7K1FTB3"/>
<dbReference type="SUPFAM" id="SSF103473">
    <property type="entry name" value="MFS general substrate transporter"/>
    <property type="match status" value="1"/>
</dbReference>
<evidence type="ECO:0000256" key="2">
    <source>
        <dbReference type="ARBA" id="ARBA00022692"/>
    </source>
</evidence>
<dbReference type="Gene3D" id="1.20.1250.20">
    <property type="entry name" value="MFS general substrate transporter like domains"/>
    <property type="match status" value="2"/>
</dbReference>
<gene>
    <name evidence="7" type="ORF">GIS00_26035</name>
</gene>
<dbReference type="InterPro" id="IPR020846">
    <property type="entry name" value="MFS_dom"/>
</dbReference>
<evidence type="ECO:0000259" key="6">
    <source>
        <dbReference type="PROSITE" id="PS50850"/>
    </source>
</evidence>
<feature type="transmembrane region" description="Helical" evidence="5">
    <location>
        <begin position="281"/>
        <end position="298"/>
    </location>
</feature>
<name>A0A7K1FTB3_9ACTN</name>
<sequence>MFGPYFQVLRRPGAFRFSAAGLLARMQLSMAGLGAVMLLSVERGSYAIAGSVSALYALSAAAVSPQLSRLIDVLGQRRIVPWQLVVHVPAIFAMVAVAVFTPLTWPIFVLAVIAGASQPSIGSLVRTRWSAMLRGTPELRTAFAWESLLDEVVFIAGPPLATIVALQLFPSAALILAVTLLTVGSLLLLTQRGTEPAPSGRAKARGGRPAILLPGVAGITGVFVLLGAIFGSFEVTTVAFAREAGASSVAGLLLALYAAGSLFGGLVFGVLRLRASLRTQFVVGVVVLAVITSPMPFLESTVLLGIGLFVAGLACSPVLITGTSLVERIVPEHRLTEAISWTSSGMAMGIAVATPLAGLVIDSAGASVAYWVTSGSAILASLLALLVLRSLGRAQRGAMEHRRLPGVGAPAPLDAEAAAPAEPGALAVSAVAPAGVMAGAVLDDAAPTR</sequence>
<feature type="transmembrane region" description="Helical" evidence="5">
    <location>
        <begin position="338"/>
        <end position="361"/>
    </location>
</feature>
<keyword evidence="2 5" id="KW-0812">Transmembrane</keyword>
<dbReference type="GO" id="GO:0022857">
    <property type="term" value="F:transmembrane transporter activity"/>
    <property type="evidence" value="ECO:0007669"/>
    <property type="project" value="InterPro"/>
</dbReference>
<feature type="domain" description="Major facilitator superfamily (MFS) profile" evidence="6">
    <location>
        <begin position="177"/>
        <end position="449"/>
    </location>
</feature>
<dbReference type="PROSITE" id="PS50850">
    <property type="entry name" value="MFS"/>
    <property type="match status" value="1"/>
</dbReference>
<dbReference type="EMBL" id="WLYK01000019">
    <property type="protein sequence ID" value="MTD17396.1"/>
    <property type="molecule type" value="Genomic_DNA"/>
</dbReference>
<evidence type="ECO:0000313" key="7">
    <source>
        <dbReference type="EMBL" id="MTD17396.1"/>
    </source>
</evidence>
<proteinExistence type="predicted"/>
<feature type="transmembrane region" description="Helical" evidence="5">
    <location>
        <begin position="367"/>
        <end position="388"/>
    </location>
</feature>
<dbReference type="Proteomes" id="UP000460221">
    <property type="component" value="Unassembled WGS sequence"/>
</dbReference>
<keyword evidence="3 5" id="KW-1133">Transmembrane helix</keyword>
<dbReference type="GO" id="GO:0005886">
    <property type="term" value="C:plasma membrane"/>
    <property type="evidence" value="ECO:0007669"/>
    <property type="project" value="UniProtKB-SubCell"/>
</dbReference>
<evidence type="ECO:0000256" key="5">
    <source>
        <dbReference type="SAM" id="Phobius"/>
    </source>
</evidence>
<dbReference type="PANTHER" id="PTHR23542:SF1">
    <property type="entry name" value="MAJOR FACILITATOR SUPERFAMILY (MFS) PROFILE DOMAIN-CONTAINING PROTEIN"/>
    <property type="match status" value="1"/>
</dbReference>
<feature type="transmembrane region" description="Helical" evidence="5">
    <location>
        <begin position="211"/>
        <end position="233"/>
    </location>
</feature>